<keyword evidence="6 10" id="KW-0812">Transmembrane</keyword>
<keyword evidence="4" id="KW-0597">Phosphoprotein</keyword>
<evidence type="ECO:0000313" key="13">
    <source>
        <dbReference type="Proteomes" id="UP000436822"/>
    </source>
</evidence>
<evidence type="ECO:0000256" key="1">
    <source>
        <dbReference type="ARBA" id="ARBA00000085"/>
    </source>
</evidence>
<evidence type="ECO:0000256" key="7">
    <source>
        <dbReference type="ARBA" id="ARBA00022777"/>
    </source>
</evidence>
<dbReference type="GO" id="GO:0005886">
    <property type="term" value="C:plasma membrane"/>
    <property type="evidence" value="ECO:0007669"/>
    <property type="project" value="TreeGrafter"/>
</dbReference>
<evidence type="ECO:0000313" key="12">
    <source>
        <dbReference type="EMBL" id="GFE64189.1"/>
    </source>
</evidence>
<comment type="caution">
    <text evidence="12">The sequence shown here is derived from an EMBL/GenBank/DDBJ whole genome shotgun (WGS) entry which is preliminary data.</text>
</comment>
<dbReference type="Gene3D" id="3.30.565.10">
    <property type="entry name" value="Histidine kinase-like ATPase, C-terminal domain"/>
    <property type="match status" value="1"/>
</dbReference>
<dbReference type="GO" id="GO:0000160">
    <property type="term" value="P:phosphorelay signal transduction system"/>
    <property type="evidence" value="ECO:0007669"/>
    <property type="project" value="TreeGrafter"/>
</dbReference>
<dbReference type="EMBL" id="BLJE01000001">
    <property type="protein sequence ID" value="GFE64189.1"/>
    <property type="molecule type" value="Genomic_DNA"/>
</dbReference>
<dbReference type="InterPro" id="IPR003594">
    <property type="entry name" value="HATPase_dom"/>
</dbReference>
<keyword evidence="13" id="KW-1185">Reference proteome</keyword>
<dbReference type="SUPFAM" id="SSF55874">
    <property type="entry name" value="ATPase domain of HSP90 chaperone/DNA topoisomerase II/histidine kinase"/>
    <property type="match status" value="1"/>
</dbReference>
<accession>A0A6N6JFN4</accession>
<dbReference type="PANTHER" id="PTHR45436">
    <property type="entry name" value="SENSOR HISTIDINE KINASE YKOH"/>
    <property type="match status" value="1"/>
</dbReference>
<dbReference type="SMART" id="SM00387">
    <property type="entry name" value="HATPase_c"/>
    <property type="match status" value="1"/>
</dbReference>
<comment type="subcellular location">
    <subcellularLocation>
        <location evidence="2">Membrane</location>
    </subcellularLocation>
</comment>
<dbReference type="InterPro" id="IPR004358">
    <property type="entry name" value="Sig_transdc_His_kin-like_C"/>
</dbReference>
<dbReference type="PROSITE" id="PS50109">
    <property type="entry name" value="HIS_KIN"/>
    <property type="match status" value="1"/>
</dbReference>
<evidence type="ECO:0000256" key="5">
    <source>
        <dbReference type="ARBA" id="ARBA00022679"/>
    </source>
</evidence>
<dbReference type="Proteomes" id="UP000436822">
    <property type="component" value="Unassembled WGS sequence"/>
</dbReference>
<protein>
    <recommendedName>
        <fullName evidence="3">histidine kinase</fullName>
        <ecNumber evidence="3">2.7.13.3</ecNumber>
    </recommendedName>
</protein>
<keyword evidence="5" id="KW-0808">Transferase</keyword>
<reference evidence="12 13" key="1">
    <citation type="submission" date="2019-12" db="EMBL/GenBank/DDBJ databases">
        <title>Litoreibacter badius sp. nov., a novel bacteriochlorophyll a-containing bacterium in the genus Litoreibacter.</title>
        <authorList>
            <person name="Kanamuro M."/>
            <person name="Takabe Y."/>
            <person name="Mori K."/>
            <person name="Takaichi S."/>
            <person name="Hanada S."/>
        </authorList>
    </citation>
    <scope>NUCLEOTIDE SEQUENCE [LARGE SCALE GENOMIC DNA]</scope>
    <source>
        <strain evidence="12 13">K6</strain>
    </source>
</reference>
<dbReference type="EC" id="2.7.13.3" evidence="3"/>
<evidence type="ECO:0000259" key="11">
    <source>
        <dbReference type="PROSITE" id="PS50109"/>
    </source>
</evidence>
<evidence type="ECO:0000256" key="6">
    <source>
        <dbReference type="ARBA" id="ARBA00022692"/>
    </source>
</evidence>
<evidence type="ECO:0000256" key="2">
    <source>
        <dbReference type="ARBA" id="ARBA00004370"/>
    </source>
</evidence>
<dbReference type="InterPro" id="IPR050428">
    <property type="entry name" value="TCS_sensor_his_kinase"/>
</dbReference>
<name>A0A6N6JFN4_9RHOB</name>
<comment type="catalytic activity">
    <reaction evidence="1">
        <text>ATP + protein L-histidine = ADP + protein N-phospho-L-histidine.</text>
        <dbReference type="EC" id="2.7.13.3"/>
    </reaction>
</comment>
<dbReference type="Pfam" id="PF02518">
    <property type="entry name" value="HATPase_c"/>
    <property type="match status" value="1"/>
</dbReference>
<dbReference type="AlphaFoldDB" id="A0A6N6JFN4"/>
<evidence type="ECO:0000256" key="4">
    <source>
        <dbReference type="ARBA" id="ARBA00022553"/>
    </source>
</evidence>
<gene>
    <name evidence="12" type="ORF">KIN_12630</name>
</gene>
<dbReference type="PANTHER" id="PTHR45436:SF5">
    <property type="entry name" value="SENSOR HISTIDINE KINASE TRCS"/>
    <property type="match status" value="1"/>
</dbReference>
<dbReference type="GO" id="GO:0004673">
    <property type="term" value="F:protein histidine kinase activity"/>
    <property type="evidence" value="ECO:0007669"/>
    <property type="project" value="UniProtKB-EC"/>
</dbReference>
<dbReference type="PRINTS" id="PR00344">
    <property type="entry name" value="BCTRLSENSOR"/>
</dbReference>
<feature type="domain" description="Histidine kinase" evidence="11">
    <location>
        <begin position="234"/>
        <end position="437"/>
    </location>
</feature>
<evidence type="ECO:0000256" key="9">
    <source>
        <dbReference type="ARBA" id="ARBA00023136"/>
    </source>
</evidence>
<feature type="transmembrane region" description="Helical" evidence="10">
    <location>
        <begin position="155"/>
        <end position="178"/>
    </location>
</feature>
<keyword evidence="9 10" id="KW-0472">Membrane</keyword>
<evidence type="ECO:0000256" key="8">
    <source>
        <dbReference type="ARBA" id="ARBA00022989"/>
    </source>
</evidence>
<sequence length="447" mass="48385">MIGGGLWLSAAIVTAIVTLSSFINTVTLNRFDELLLERQLQIVVALNNTGGDPELLGAYLTDPAYERPYSGRYWQAESDDGVLLTSRSLFDSLLKDHTADAPSEPALRTGLGPENERIRAVTQKIIFEDDSVWTVIVAESMTDLLIERAKIRQNVLIAFGFVGVLGFIGALLQMSMILRPLSALRYDVAHRWDSGKALDPQEYPEEVAPLVEDINALMTRNRDIIERSRRQAADLAHALKTPSAIARNELSSLAAADMDVGSAMDALDRIDAQLGRSLARIRASNAASAPTAATDMTRTIERMGKLFRSMAAKRDKEIRINVADGLQARIDAQDIEEVLGNVIDNALKWCATTVTVDAWSAEGGTFIRVDDDGPGIPQEDRRTALRSGGRLDTSEPGTGLGLAIATDLLAAYGASLSLDASDQLGGLTVLVSLPHRSAPLRQAQIPE</sequence>
<proteinExistence type="predicted"/>
<organism evidence="12 13">
    <name type="scientific">Litoreibacter roseus</name>
    <dbReference type="NCBI Taxonomy" id="2601869"/>
    <lineage>
        <taxon>Bacteria</taxon>
        <taxon>Pseudomonadati</taxon>
        <taxon>Pseudomonadota</taxon>
        <taxon>Alphaproteobacteria</taxon>
        <taxon>Rhodobacterales</taxon>
        <taxon>Roseobacteraceae</taxon>
        <taxon>Litoreibacter</taxon>
    </lineage>
</organism>
<dbReference type="InterPro" id="IPR005467">
    <property type="entry name" value="His_kinase_dom"/>
</dbReference>
<keyword evidence="7 12" id="KW-0418">Kinase</keyword>
<dbReference type="InterPro" id="IPR036890">
    <property type="entry name" value="HATPase_C_sf"/>
</dbReference>
<keyword evidence="8 10" id="KW-1133">Transmembrane helix</keyword>
<evidence type="ECO:0000256" key="3">
    <source>
        <dbReference type="ARBA" id="ARBA00012438"/>
    </source>
</evidence>
<evidence type="ECO:0000256" key="10">
    <source>
        <dbReference type="SAM" id="Phobius"/>
    </source>
</evidence>
<feature type="transmembrane region" description="Helical" evidence="10">
    <location>
        <begin position="6"/>
        <end position="28"/>
    </location>
</feature>